<reference evidence="3" key="1">
    <citation type="submission" date="2013-03" db="EMBL/GenBank/DDBJ databases">
        <title>The Genome Sequence of Anopheles minimus MINIMUS1.</title>
        <authorList>
            <consortium name="The Broad Institute Genomics Platform"/>
            <person name="Neafsey D.E."/>
            <person name="Walton C."/>
            <person name="Walker B."/>
            <person name="Young S.K."/>
            <person name="Zeng Q."/>
            <person name="Gargeya S."/>
            <person name="Fitzgerald M."/>
            <person name="Haas B."/>
            <person name="Abouelleil A."/>
            <person name="Allen A.W."/>
            <person name="Alvarado L."/>
            <person name="Arachchi H.M."/>
            <person name="Berlin A.M."/>
            <person name="Chapman S.B."/>
            <person name="Gainer-Dewar J."/>
            <person name="Goldberg J."/>
            <person name="Griggs A."/>
            <person name="Gujja S."/>
            <person name="Hansen M."/>
            <person name="Howarth C."/>
            <person name="Imamovic A."/>
            <person name="Ireland A."/>
            <person name="Larimer J."/>
            <person name="McCowan C."/>
            <person name="Murphy C."/>
            <person name="Pearson M."/>
            <person name="Poon T.W."/>
            <person name="Priest M."/>
            <person name="Roberts A."/>
            <person name="Saif S."/>
            <person name="Shea T."/>
            <person name="Sisk P."/>
            <person name="Sykes S."/>
            <person name="Wortman J."/>
            <person name="Nusbaum C."/>
            <person name="Birren B."/>
        </authorList>
    </citation>
    <scope>NUCLEOTIDE SEQUENCE [LARGE SCALE GENOMIC DNA]</scope>
    <source>
        <strain evidence="3">MINIMUS1</strain>
    </source>
</reference>
<dbReference type="InterPro" id="IPR055469">
    <property type="entry name" value="DUF7041"/>
</dbReference>
<dbReference type="AlphaFoldDB" id="A0A182W3Y3"/>
<dbReference type="Proteomes" id="UP000075920">
    <property type="component" value="Unassembled WGS sequence"/>
</dbReference>
<dbReference type="EnsemblMetazoa" id="AMIN005044-RA">
    <property type="protein sequence ID" value="AMIN005044-PA"/>
    <property type="gene ID" value="AMIN005044"/>
</dbReference>
<evidence type="ECO:0000259" key="1">
    <source>
        <dbReference type="Pfam" id="PF23055"/>
    </source>
</evidence>
<feature type="domain" description="DUF7041" evidence="1">
    <location>
        <begin position="45"/>
        <end position="127"/>
    </location>
</feature>
<proteinExistence type="predicted"/>
<reference evidence="2" key="2">
    <citation type="submission" date="2020-05" db="UniProtKB">
        <authorList>
            <consortium name="EnsemblMetazoa"/>
        </authorList>
    </citation>
    <scope>IDENTIFICATION</scope>
    <source>
        <strain evidence="2">MINIMUS1</strain>
    </source>
</reference>
<sequence>MGKGKKSGEKIANRECEVEQDKTCIMSTEKDDAIEATRVAKVHFPEFDADDIETWFVCLEAAFCVSGIRTDSFKYNAIIVGLGNRAKFFHTAIQKCNASESKDKYETLKAAVVAYFRPSENQRLTHL</sequence>
<evidence type="ECO:0000313" key="3">
    <source>
        <dbReference type="Proteomes" id="UP000075920"/>
    </source>
</evidence>
<name>A0A182W3Y3_9DIPT</name>
<organism evidence="2 3">
    <name type="scientific">Anopheles minimus</name>
    <dbReference type="NCBI Taxonomy" id="112268"/>
    <lineage>
        <taxon>Eukaryota</taxon>
        <taxon>Metazoa</taxon>
        <taxon>Ecdysozoa</taxon>
        <taxon>Arthropoda</taxon>
        <taxon>Hexapoda</taxon>
        <taxon>Insecta</taxon>
        <taxon>Pterygota</taxon>
        <taxon>Neoptera</taxon>
        <taxon>Endopterygota</taxon>
        <taxon>Diptera</taxon>
        <taxon>Nematocera</taxon>
        <taxon>Culicoidea</taxon>
        <taxon>Culicidae</taxon>
        <taxon>Anophelinae</taxon>
        <taxon>Anopheles</taxon>
    </lineage>
</organism>
<evidence type="ECO:0000313" key="2">
    <source>
        <dbReference type="EnsemblMetazoa" id="AMIN005044-PA"/>
    </source>
</evidence>
<dbReference type="Pfam" id="PF23055">
    <property type="entry name" value="DUF7041"/>
    <property type="match status" value="1"/>
</dbReference>
<keyword evidence="3" id="KW-1185">Reference proteome</keyword>
<protein>
    <recommendedName>
        <fullName evidence="1">DUF7041 domain-containing protein</fullName>
    </recommendedName>
</protein>
<accession>A0A182W3Y3</accession>
<dbReference type="VEuPathDB" id="VectorBase:AMIN005044"/>